<feature type="compositionally biased region" description="Basic and acidic residues" evidence="1">
    <location>
        <begin position="235"/>
        <end position="247"/>
    </location>
</feature>
<feature type="compositionally biased region" description="Polar residues" evidence="1">
    <location>
        <begin position="511"/>
        <end position="537"/>
    </location>
</feature>
<feature type="compositionally biased region" description="Basic and acidic residues" evidence="1">
    <location>
        <begin position="579"/>
        <end position="599"/>
    </location>
</feature>
<feature type="compositionally biased region" description="Basic and acidic residues" evidence="1">
    <location>
        <begin position="85"/>
        <end position="101"/>
    </location>
</feature>
<evidence type="ECO:0000256" key="1">
    <source>
        <dbReference type="SAM" id="MobiDB-lite"/>
    </source>
</evidence>
<feature type="compositionally biased region" description="Polar residues" evidence="1">
    <location>
        <begin position="270"/>
        <end position="283"/>
    </location>
</feature>
<feature type="compositionally biased region" description="Low complexity" evidence="1">
    <location>
        <begin position="458"/>
        <end position="472"/>
    </location>
</feature>
<proteinExistence type="predicted"/>
<reference evidence="2" key="1">
    <citation type="submission" date="2020-05" db="UniProtKB">
        <authorList>
            <consortium name="EnsemblMetazoa"/>
        </authorList>
    </citation>
    <scope>IDENTIFICATION</scope>
    <source>
        <strain evidence="2">USDA</strain>
    </source>
</reference>
<feature type="region of interest" description="Disordered" evidence="1">
    <location>
        <begin position="114"/>
        <end position="139"/>
    </location>
</feature>
<evidence type="ECO:0000313" key="2">
    <source>
        <dbReference type="EnsemblMetazoa" id="SCAU005799-PA"/>
    </source>
</evidence>
<feature type="compositionally biased region" description="Polar residues" evidence="1">
    <location>
        <begin position="249"/>
        <end position="262"/>
    </location>
</feature>
<accession>A0A1I8P8F1</accession>
<organism evidence="2 3">
    <name type="scientific">Stomoxys calcitrans</name>
    <name type="common">Stable fly</name>
    <name type="synonym">Conops calcitrans</name>
    <dbReference type="NCBI Taxonomy" id="35570"/>
    <lineage>
        <taxon>Eukaryota</taxon>
        <taxon>Metazoa</taxon>
        <taxon>Ecdysozoa</taxon>
        <taxon>Arthropoda</taxon>
        <taxon>Hexapoda</taxon>
        <taxon>Insecta</taxon>
        <taxon>Pterygota</taxon>
        <taxon>Neoptera</taxon>
        <taxon>Endopterygota</taxon>
        <taxon>Diptera</taxon>
        <taxon>Brachycera</taxon>
        <taxon>Muscomorpha</taxon>
        <taxon>Muscoidea</taxon>
        <taxon>Muscidae</taxon>
        <taxon>Stomoxys</taxon>
    </lineage>
</organism>
<name>A0A1I8P8F1_STOCA</name>
<feature type="compositionally biased region" description="Polar residues" evidence="1">
    <location>
        <begin position="117"/>
        <end position="139"/>
    </location>
</feature>
<gene>
    <name evidence="2" type="primary">106086934</name>
</gene>
<feature type="compositionally biased region" description="Basic and acidic residues" evidence="1">
    <location>
        <begin position="629"/>
        <end position="651"/>
    </location>
</feature>
<feature type="region of interest" description="Disordered" evidence="1">
    <location>
        <begin position="76"/>
        <end position="101"/>
    </location>
</feature>
<evidence type="ECO:0000313" key="3">
    <source>
        <dbReference type="Proteomes" id="UP000095300"/>
    </source>
</evidence>
<protein>
    <submittedName>
        <fullName evidence="2">Uncharacterized protein</fullName>
    </submittedName>
</protein>
<dbReference type="Proteomes" id="UP000095300">
    <property type="component" value="Unassembled WGS sequence"/>
</dbReference>
<keyword evidence="3" id="KW-1185">Reference proteome</keyword>
<feature type="region of interest" description="Disordered" evidence="1">
    <location>
        <begin position="311"/>
        <end position="660"/>
    </location>
</feature>
<feature type="compositionally biased region" description="Polar residues" evidence="1">
    <location>
        <begin position="473"/>
        <end position="491"/>
    </location>
</feature>
<dbReference type="VEuPathDB" id="VectorBase:SCAU005799"/>
<feature type="region of interest" description="Disordered" evidence="1">
    <location>
        <begin position="235"/>
        <end position="283"/>
    </location>
</feature>
<feature type="compositionally biased region" description="Basic and acidic residues" evidence="1">
    <location>
        <begin position="344"/>
        <end position="362"/>
    </location>
</feature>
<dbReference type="EnsemblMetazoa" id="SCAU005799-RA">
    <property type="protein sequence ID" value="SCAU005799-PA"/>
    <property type="gene ID" value="SCAU005799"/>
</dbReference>
<dbReference type="AlphaFoldDB" id="A0A1I8P8F1"/>
<feature type="compositionally biased region" description="Basic and acidic residues" evidence="1">
    <location>
        <begin position="383"/>
        <end position="392"/>
    </location>
</feature>
<sequence length="660" mass="72866">MDLNLSNAQAHVILRRNVEISENSNQVPEVLRTPQKYIIEPVATEAIAVENLIVPPYDEVHFDDDDDNHKEVVEENKENIQSSEQVKHEAEKTEGNTEVKEQLDLKPTLLDSKGSIKLTSTESVEKTPLQTEEQPKVENSNTLAVVSADTSAHAETKVASDKTVLKDANAKIISAESNPLPSTEDLNIFIQASAPSNDHKNTLQLTAANEAPSGVSTETNIANFALRKDEKINEADKSQEKYGDKTKTKTSTAEQNLKQKSSLIKEEQNLGKNTNSPSKVAENASKTEILTASQPLTNNATPQQVKKALLKNIVNSEESPTEDYSSEKNEEIPSSFKRTLLENTEGKDLENSPKPTEEEQVKGENLLETSNQDVLGKPTTLGENEKNLKDIINEESTEETWTLGKSKADSKISAEESLDEQSVDKKHNSAIESQQTLEYKETNDQLIDEILTQEESKAQNSSNNEKSSNESSTGKNNPNSSVDENQKTSQDSLKESVNDVSPPKNAVPNEELTQTIPQLPENNIDLSETSLITSTAEESAEDTAKIGAVRTLLEINEENPPDIPENKQEDIKATPISDINEKEEKKNPKETENQEKSSEDLPTTLKKSSVNDVNFPPNEGLAKTTETSSENRKENEIPGDSKENNFEKLPELFELGEDDA</sequence>